<protein>
    <recommendedName>
        <fullName evidence="8">Polycystin cation channel PKD1/PKD2 domain-containing protein</fullName>
    </recommendedName>
</protein>
<reference evidence="9 10" key="1">
    <citation type="journal article" date="2014" name="Genome Biol. Evol.">
        <title>The secreted proteins of Achlya hypogyna and Thraustotheca clavata identify the ancestral oomycete secretome and reveal gene acquisitions by horizontal gene transfer.</title>
        <authorList>
            <person name="Misner I."/>
            <person name="Blouin N."/>
            <person name="Leonard G."/>
            <person name="Richards T.A."/>
            <person name="Lane C.E."/>
        </authorList>
    </citation>
    <scope>NUCLEOTIDE SEQUENCE [LARGE SCALE GENOMIC DNA]</scope>
    <source>
        <strain evidence="9 10">ATCC 34112</strain>
    </source>
</reference>
<feature type="transmembrane region" description="Helical" evidence="7">
    <location>
        <begin position="225"/>
        <end position="246"/>
    </location>
</feature>
<dbReference type="GO" id="GO:0005262">
    <property type="term" value="F:calcium channel activity"/>
    <property type="evidence" value="ECO:0007669"/>
    <property type="project" value="TreeGrafter"/>
</dbReference>
<sequence>MSRFYSMASNNITFHSQLMVWLYLGLVLLIVFVALRWYQPSRLRKWMAFTLVVVAAWYIVLHFYGDLISSSMHWIWFMQMNNVVLALIAVYFLAIELKEFLADPDLDEMKEDLNCFPHITLLHDIVYHIVCVPIIVFLSFLALPLVPHGDDSYFGSAFNIIQIPTYLAVLFYVLNEFLNIFTGDAQIYFGIVLSFILWVLTLEYLEVHTTAGYLLPMMRAMTGDMMRFMTFYAPFQCAYTCAYYLLFQGRNEATYETIGEAFITTFLVVIGQINLDPFNNLSGASYVLGYIILLSHGTLVIVMLLNVIVAMMTKTMDDSFEKARMKAIISFAECVLRCEKTAGLKPIEFIPPKKSMKNQNQDTKSEGTKKDIDDDESDVLSFVSDDTSDDESDVEFELEELSIDARIDRLEEKTVAAANTLKQVLDLLLEAKKNQ</sequence>
<evidence type="ECO:0000256" key="2">
    <source>
        <dbReference type="ARBA" id="ARBA00022692"/>
    </source>
</evidence>
<feature type="transmembrane region" description="Helical" evidence="7">
    <location>
        <begin position="152"/>
        <end position="174"/>
    </location>
</feature>
<dbReference type="InterPro" id="IPR024862">
    <property type="entry name" value="TRPV"/>
</dbReference>
<dbReference type="InterPro" id="IPR013122">
    <property type="entry name" value="PKD1_2_channel"/>
</dbReference>
<keyword evidence="5 7" id="KW-0472">Membrane</keyword>
<evidence type="ECO:0000256" key="7">
    <source>
        <dbReference type="SAM" id="Phobius"/>
    </source>
</evidence>
<dbReference type="GO" id="GO:0098703">
    <property type="term" value="P:calcium ion import across plasma membrane"/>
    <property type="evidence" value="ECO:0007669"/>
    <property type="project" value="TreeGrafter"/>
</dbReference>
<feature type="domain" description="Polycystin cation channel PKD1/PKD2" evidence="8">
    <location>
        <begin position="192"/>
        <end position="317"/>
    </location>
</feature>
<dbReference type="Pfam" id="PF08016">
    <property type="entry name" value="PKD_channel"/>
    <property type="match status" value="1"/>
</dbReference>
<dbReference type="OrthoDB" id="533508at2759"/>
<evidence type="ECO:0000256" key="3">
    <source>
        <dbReference type="ARBA" id="ARBA00022737"/>
    </source>
</evidence>
<comment type="caution">
    <text evidence="9">The sequence shown here is derived from an EMBL/GenBank/DDBJ whole genome shotgun (WGS) entry which is preliminary data.</text>
</comment>
<keyword evidence="2 7" id="KW-0812">Transmembrane</keyword>
<evidence type="ECO:0000256" key="1">
    <source>
        <dbReference type="ARBA" id="ARBA00004141"/>
    </source>
</evidence>
<evidence type="ECO:0000259" key="8">
    <source>
        <dbReference type="Pfam" id="PF08016"/>
    </source>
</evidence>
<dbReference type="EMBL" id="JNBS01003029">
    <property type="protein sequence ID" value="OQR88753.1"/>
    <property type="molecule type" value="Genomic_DNA"/>
</dbReference>
<keyword evidence="10" id="KW-1185">Reference proteome</keyword>
<keyword evidence="3" id="KW-0677">Repeat</keyword>
<accession>A0A1V9YT54</accession>
<feature type="transmembrane region" description="Helical" evidence="7">
    <location>
        <begin position="46"/>
        <end position="64"/>
    </location>
</feature>
<feature type="transmembrane region" description="Helical" evidence="7">
    <location>
        <begin position="186"/>
        <end position="205"/>
    </location>
</feature>
<feature type="transmembrane region" description="Helical" evidence="7">
    <location>
        <begin position="76"/>
        <end position="94"/>
    </location>
</feature>
<feature type="compositionally biased region" description="Basic and acidic residues" evidence="6">
    <location>
        <begin position="363"/>
        <end position="372"/>
    </location>
</feature>
<feature type="transmembrane region" description="Helical" evidence="7">
    <location>
        <begin position="20"/>
        <end position="39"/>
    </location>
</feature>
<evidence type="ECO:0000256" key="6">
    <source>
        <dbReference type="SAM" id="MobiDB-lite"/>
    </source>
</evidence>
<name>A0A1V9YT54_9STRA</name>
<evidence type="ECO:0000313" key="9">
    <source>
        <dbReference type="EMBL" id="OQR88753.1"/>
    </source>
</evidence>
<feature type="transmembrane region" description="Helical" evidence="7">
    <location>
        <begin position="287"/>
        <end position="312"/>
    </location>
</feature>
<feature type="transmembrane region" description="Helical" evidence="7">
    <location>
        <begin position="258"/>
        <end position="275"/>
    </location>
</feature>
<evidence type="ECO:0000256" key="5">
    <source>
        <dbReference type="ARBA" id="ARBA00023136"/>
    </source>
</evidence>
<comment type="subcellular location">
    <subcellularLocation>
        <location evidence="1">Membrane</location>
        <topology evidence="1">Multi-pass membrane protein</topology>
    </subcellularLocation>
</comment>
<dbReference type="Proteomes" id="UP000243217">
    <property type="component" value="Unassembled WGS sequence"/>
</dbReference>
<evidence type="ECO:0000313" key="10">
    <source>
        <dbReference type="Proteomes" id="UP000243217"/>
    </source>
</evidence>
<dbReference type="GO" id="GO:0005886">
    <property type="term" value="C:plasma membrane"/>
    <property type="evidence" value="ECO:0007669"/>
    <property type="project" value="TreeGrafter"/>
</dbReference>
<organism evidence="9 10">
    <name type="scientific">Thraustotheca clavata</name>
    <dbReference type="NCBI Taxonomy" id="74557"/>
    <lineage>
        <taxon>Eukaryota</taxon>
        <taxon>Sar</taxon>
        <taxon>Stramenopiles</taxon>
        <taxon>Oomycota</taxon>
        <taxon>Saprolegniomycetes</taxon>
        <taxon>Saprolegniales</taxon>
        <taxon>Achlyaceae</taxon>
        <taxon>Thraustotheca</taxon>
    </lineage>
</organism>
<dbReference type="PANTHER" id="PTHR10582">
    <property type="entry name" value="TRANSIENT RECEPTOR POTENTIAL ION CHANNEL PROTEIN"/>
    <property type="match status" value="1"/>
</dbReference>
<gene>
    <name evidence="9" type="ORF">THRCLA_10122</name>
</gene>
<dbReference type="AlphaFoldDB" id="A0A1V9YT54"/>
<evidence type="ECO:0000256" key="4">
    <source>
        <dbReference type="ARBA" id="ARBA00022989"/>
    </source>
</evidence>
<feature type="transmembrane region" description="Helical" evidence="7">
    <location>
        <begin position="125"/>
        <end position="146"/>
    </location>
</feature>
<proteinExistence type="predicted"/>
<dbReference type="PANTHER" id="PTHR10582:SF33">
    <property type="entry name" value="TRANSIENT RECEPTOR POTENTIAL CHANNEL PYREXIA"/>
    <property type="match status" value="1"/>
</dbReference>
<keyword evidence="4 7" id="KW-1133">Transmembrane helix</keyword>
<feature type="region of interest" description="Disordered" evidence="6">
    <location>
        <begin position="352"/>
        <end position="377"/>
    </location>
</feature>